<reference evidence="3 4" key="1">
    <citation type="journal article" date="2010" name="Stand. Genomic Sci.">
        <title>Complete genome sequence of Intrasporangium calvum type strain (7 KIP).</title>
        <authorList>
            <person name="Del Rio T.G."/>
            <person name="Chertkov O."/>
            <person name="Yasawong M."/>
            <person name="Lucas S."/>
            <person name="Deshpande S."/>
            <person name="Cheng J.F."/>
            <person name="Detter C."/>
            <person name="Tapia R."/>
            <person name="Han C."/>
            <person name="Goodwin L."/>
            <person name="Pitluck S."/>
            <person name="Liolios K."/>
            <person name="Ivanova N."/>
            <person name="Mavromatis K."/>
            <person name="Pati A."/>
            <person name="Chen A."/>
            <person name="Palaniappan K."/>
            <person name="Land M."/>
            <person name="Hauser L."/>
            <person name="Chang Y.J."/>
            <person name="Jeffries C.D."/>
            <person name="Rohde M."/>
            <person name="Pukall R."/>
            <person name="Sikorski J."/>
            <person name="Goker M."/>
            <person name="Woyke T."/>
            <person name="Bristow J."/>
            <person name="Eisen J.A."/>
            <person name="Markowitz V."/>
            <person name="Hugenholtz P."/>
            <person name="Kyrpides N.C."/>
            <person name="Klenk H.P."/>
            <person name="Lapidus A."/>
        </authorList>
    </citation>
    <scope>NUCLEOTIDE SEQUENCE [LARGE SCALE GENOMIC DNA]</scope>
    <source>
        <strain evidence="4">ATCC 23552 / DSM 43043 / JCM 3097 / NBRC 12989 / 7 KIP</strain>
    </source>
</reference>
<dbReference type="Pfam" id="PF07221">
    <property type="entry name" value="GlcNAc_2-epim"/>
    <property type="match status" value="1"/>
</dbReference>
<dbReference type="KEGG" id="ica:Intca_2889"/>
<dbReference type="GO" id="GO:0016853">
    <property type="term" value="F:isomerase activity"/>
    <property type="evidence" value="ECO:0007669"/>
    <property type="project" value="UniProtKB-KW"/>
</dbReference>
<organism evidence="3 4">
    <name type="scientific">Intrasporangium calvum (strain ATCC 23552 / DSM 43043 / JCM 3097 / NBRC 12989 / NCIMB 10167 / NRRL B-3866 / 7 KIP)</name>
    <dbReference type="NCBI Taxonomy" id="710696"/>
    <lineage>
        <taxon>Bacteria</taxon>
        <taxon>Bacillati</taxon>
        <taxon>Actinomycetota</taxon>
        <taxon>Actinomycetes</taxon>
        <taxon>Micrococcales</taxon>
        <taxon>Intrasporangiaceae</taxon>
        <taxon>Intrasporangium</taxon>
    </lineage>
</organism>
<dbReference type="AlphaFoldDB" id="E6SAD7"/>
<dbReference type="PANTHER" id="PTHR15108">
    <property type="entry name" value="N-ACYLGLUCOSAMINE-2-EPIMERASE"/>
    <property type="match status" value="1"/>
</dbReference>
<dbReference type="EMBL" id="CP002343">
    <property type="protein sequence ID" value="ADU49385.1"/>
    <property type="molecule type" value="Genomic_DNA"/>
</dbReference>
<dbReference type="eggNOG" id="COG2942">
    <property type="taxonomic scope" value="Bacteria"/>
</dbReference>
<dbReference type="STRING" id="710696.Intca_2889"/>
<sequence length="411" mass="45931">MEAKSPDWFARQAAELVDFAAGSRHPDGGFAWLDDAGRPELDRPVELWVTCRMTHVFGLSLALGRPDSADLLDHGVTALRDRLRDDVHGGWFAGVDRDGPADDSKQAYAHAFVLLAAATATLAGHPDGRELLDEATTVFDERFWRAEDGLAVDVWDRAWRDLEDYRGVNANMHTLEAFLAVHDVTGEGRWLDRALQIATRVVHGFARDHDWRLPEHFSADWRVRPDYNRNDPGHPFRPYGVTIGHLLEWARLALNVRTALGATAPAWLLQDATALFHTAVTDGWSVDGASGFVYTTDFTGRPVVRQRMHWVLAEALNCATTLGQATGNPEYATWATSWWDHADRFFIDHERGSWLHELDPTNRPSATVWHGKPDVYHAYQAAILPLLGEISSYAGGVRDHTEGVIHGMPNQ</sequence>
<comment type="similarity">
    <text evidence="1">Belongs to the N-acylglucosamine 2-epimerase family.</text>
</comment>
<accession>E6SAD7</accession>
<dbReference type="Gene3D" id="1.50.10.10">
    <property type="match status" value="1"/>
</dbReference>
<dbReference type="GO" id="GO:0005975">
    <property type="term" value="P:carbohydrate metabolic process"/>
    <property type="evidence" value="ECO:0007669"/>
    <property type="project" value="InterPro"/>
</dbReference>
<dbReference type="RefSeq" id="WP_013493697.1">
    <property type="nucleotide sequence ID" value="NC_014830.1"/>
</dbReference>
<dbReference type="Proteomes" id="UP000008914">
    <property type="component" value="Chromosome"/>
</dbReference>
<gene>
    <name evidence="3" type="ordered locus">Intca_2889</name>
</gene>
<evidence type="ECO:0000256" key="2">
    <source>
        <dbReference type="ARBA" id="ARBA00023235"/>
    </source>
</evidence>
<proteinExistence type="inferred from homology"/>
<evidence type="ECO:0000313" key="3">
    <source>
        <dbReference type="EMBL" id="ADU49385.1"/>
    </source>
</evidence>
<dbReference type="InterPro" id="IPR008928">
    <property type="entry name" value="6-hairpin_glycosidase_sf"/>
</dbReference>
<evidence type="ECO:0000313" key="4">
    <source>
        <dbReference type="Proteomes" id="UP000008914"/>
    </source>
</evidence>
<keyword evidence="4" id="KW-1185">Reference proteome</keyword>
<evidence type="ECO:0000256" key="1">
    <source>
        <dbReference type="ARBA" id="ARBA00008558"/>
    </source>
</evidence>
<dbReference type="OrthoDB" id="9806359at2"/>
<dbReference type="InterPro" id="IPR012341">
    <property type="entry name" value="6hp_glycosidase-like_sf"/>
</dbReference>
<dbReference type="HOGENOM" id="CLU_042253_0_0_11"/>
<keyword evidence="2" id="KW-0413">Isomerase</keyword>
<dbReference type="InterPro" id="IPR010819">
    <property type="entry name" value="AGE/CE"/>
</dbReference>
<dbReference type="SUPFAM" id="SSF48208">
    <property type="entry name" value="Six-hairpin glycosidases"/>
    <property type="match status" value="1"/>
</dbReference>
<protein>
    <submittedName>
        <fullName evidence="3">N-acylglucosamine 2-epimerase</fullName>
    </submittedName>
</protein>
<name>E6SAD7_INTC7</name>